<feature type="compositionally biased region" description="Acidic residues" evidence="8">
    <location>
        <begin position="46"/>
        <end position="61"/>
    </location>
</feature>
<accession>A0ABR3AKG7</accession>
<dbReference type="Pfam" id="PF08519">
    <property type="entry name" value="RFC1"/>
    <property type="match status" value="1"/>
</dbReference>
<keyword evidence="4" id="KW-0235">DNA replication</keyword>
<dbReference type="InterPro" id="IPR036420">
    <property type="entry name" value="BRCT_dom_sf"/>
</dbReference>
<sequence>EEIVVPKKKTRNSVKFPSIKKEQEKVTAAPKQKTTPKASRKRNEKEDDDDDDFLDDGDDDTAAPKQKKAKKTPAKVKEETEPPAKKSGFFNMMRREQPKALGTREVPEARPNCFEGYTFVLTGELESLTRNDTGDIIKRYGGRVTGSVSGRTTFLVMGRDFGPSKAEKAKSLGVTILDEDAFYNLLKTEGAKGNYGNGPNPQPTASQSKGKDKATSSSSRIAIKDILGNKTQILNITKWLKEWQENKSKGFPIKDSGWSGYRAILISGPPGIGKTTAAHVIAEECGYHPLEFNASDARTAPKTLPGSGKKIAIIMDEVDGMSAGDRGGAVELASLIKKTKVPIICICNDDRSAKVQPLLRVCCDAKFRRTPATSIRNRITEIATKEGLNISPNAIDALVASTRNDIRQIINILSTYRLGKQDMDYDQAKAVGKSNEKYSQMGLFDIPPALLSASNWRSTSLQEKSNVYFHDYNLAHLMIFENYLKAKPEKVMALNNPGSEEEQKLLLGLLAKASEAMSEGDVVDAVIHGSTQNYSLMPIHSIASCVRPASFMRGSLMGGRLEFPKWLGQNSKALKSYRNLKELQMRINSTGLADRGEIRENYIPILTDRIFTALKDEDFEKASDLMDKYHLDRECLDMLNELSLSKKKPFATITPKIKTNFNKYYNSTSHPILFQATGAPIKKVYKQEEIGEQSETLFGEEEDEGEVLTFGDDVSEEEEPEVSVKKDKFIKASK</sequence>
<evidence type="ECO:0000313" key="11">
    <source>
        <dbReference type="Proteomes" id="UP001448207"/>
    </source>
</evidence>
<evidence type="ECO:0000313" key="10">
    <source>
        <dbReference type="EMBL" id="KAL0075872.1"/>
    </source>
</evidence>
<feature type="domain" description="BRCT" evidence="9">
    <location>
        <begin position="109"/>
        <end position="187"/>
    </location>
</feature>
<dbReference type="EMBL" id="JBCLYO010000033">
    <property type="protein sequence ID" value="KAL0075872.1"/>
    <property type="molecule type" value="Genomic_DNA"/>
</dbReference>
<gene>
    <name evidence="10" type="ORF">J3Q64DRAFT_1622966</name>
</gene>
<dbReference type="SMART" id="SM00292">
    <property type="entry name" value="BRCT"/>
    <property type="match status" value="1"/>
</dbReference>
<dbReference type="InterPro" id="IPR001357">
    <property type="entry name" value="BRCT_dom"/>
</dbReference>
<dbReference type="PANTHER" id="PTHR23389:SF6">
    <property type="entry name" value="REPLICATION FACTOR C SUBUNIT 1"/>
    <property type="match status" value="1"/>
</dbReference>
<dbReference type="InterPro" id="IPR012178">
    <property type="entry name" value="RFC1"/>
</dbReference>
<comment type="similarity">
    <text evidence="2">Belongs to the activator 1 large subunit family.</text>
</comment>
<dbReference type="SUPFAM" id="SSF52113">
    <property type="entry name" value="BRCT domain"/>
    <property type="match status" value="1"/>
</dbReference>
<feature type="non-terminal residue" evidence="10">
    <location>
        <position position="1"/>
    </location>
</feature>
<dbReference type="InterPro" id="IPR027417">
    <property type="entry name" value="P-loop_NTPase"/>
</dbReference>
<reference evidence="10 11" key="1">
    <citation type="submission" date="2024-04" db="EMBL/GenBank/DDBJ databases">
        <title>Symmetric and asymmetric DNA N6-adenine methylation regulates different biological responses in Mucorales.</title>
        <authorList>
            <consortium name="Lawrence Berkeley National Laboratory"/>
            <person name="Lax C."/>
            <person name="Mondo S.J."/>
            <person name="Osorio-Concepcion M."/>
            <person name="Muszewska A."/>
            <person name="Corrochano-Luque M."/>
            <person name="Gutierrez G."/>
            <person name="Riley R."/>
            <person name="Lipzen A."/>
            <person name="Guo J."/>
            <person name="Hundley H."/>
            <person name="Amirebrahimi M."/>
            <person name="Ng V."/>
            <person name="Lorenzo-Gutierrez D."/>
            <person name="Binder U."/>
            <person name="Yang J."/>
            <person name="Song Y."/>
            <person name="Canovas D."/>
            <person name="Navarro E."/>
            <person name="Freitag M."/>
            <person name="Gabaldon T."/>
            <person name="Grigoriev I.V."/>
            <person name="Corrochano L.M."/>
            <person name="Nicolas F.E."/>
            <person name="Garre V."/>
        </authorList>
    </citation>
    <scope>NUCLEOTIDE SEQUENCE [LARGE SCALE GENOMIC DNA]</scope>
    <source>
        <strain evidence="10 11">L51</strain>
    </source>
</reference>
<dbReference type="Gene3D" id="3.40.50.300">
    <property type="entry name" value="P-loop containing nucleotide triphosphate hydrolases"/>
    <property type="match status" value="1"/>
</dbReference>
<dbReference type="PANTHER" id="PTHR23389">
    <property type="entry name" value="CHROMOSOME TRANSMISSION FIDELITY FACTOR 18"/>
    <property type="match status" value="1"/>
</dbReference>
<dbReference type="PROSITE" id="PS50172">
    <property type="entry name" value="BRCT"/>
    <property type="match status" value="1"/>
</dbReference>
<comment type="caution">
    <text evidence="10">The sequence shown here is derived from an EMBL/GenBank/DDBJ whole genome shotgun (WGS) entry which is preliminary data.</text>
</comment>
<evidence type="ECO:0000256" key="5">
    <source>
        <dbReference type="ARBA" id="ARBA00022741"/>
    </source>
</evidence>
<name>A0ABR3AKG7_PHYBL</name>
<dbReference type="InterPro" id="IPR008921">
    <property type="entry name" value="DNA_pol3_clamp-load_cplx_C"/>
</dbReference>
<dbReference type="Proteomes" id="UP001448207">
    <property type="component" value="Unassembled WGS sequence"/>
</dbReference>
<feature type="compositionally biased region" description="Basic residues" evidence="8">
    <location>
        <begin position="65"/>
        <end position="74"/>
    </location>
</feature>
<dbReference type="CDD" id="cd18140">
    <property type="entry name" value="HLD_clamp_RFC"/>
    <property type="match status" value="1"/>
</dbReference>
<dbReference type="InterPro" id="IPR013725">
    <property type="entry name" value="DNA_replication_fac_RFC1_C"/>
</dbReference>
<dbReference type="InterPro" id="IPR003959">
    <property type="entry name" value="ATPase_AAA_core"/>
</dbReference>
<dbReference type="PIRSF" id="PIRSF036578">
    <property type="entry name" value="RFC1"/>
    <property type="match status" value="1"/>
</dbReference>
<feature type="compositionally biased region" description="Basic and acidic residues" evidence="8">
    <location>
        <begin position="722"/>
        <end position="734"/>
    </location>
</feature>
<dbReference type="InterPro" id="IPR003593">
    <property type="entry name" value="AAA+_ATPase"/>
</dbReference>
<feature type="non-terminal residue" evidence="10">
    <location>
        <position position="734"/>
    </location>
</feature>
<dbReference type="Gene3D" id="1.20.272.10">
    <property type="match status" value="1"/>
</dbReference>
<keyword evidence="11" id="KW-1185">Reference proteome</keyword>
<dbReference type="SUPFAM" id="SSF52540">
    <property type="entry name" value="P-loop containing nucleoside triphosphate hydrolases"/>
    <property type="match status" value="1"/>
</dbReference>
<protein>
    <recommendedName>
        <fullName evidence="3">Replication factor C subunit 1</fullName>
    </recommendedName>
</protein>
<evidence type="ECO:0000259" key="9">
    <source>
        <dbReference type="PROSITE" id="PS50172"/>
    </source>
</evidence>
<dbReference type="CDD" id="cd00009">
    <property type="entry name" value="AAA"/>
    <property type="match status" value="1"/>
</dbReference>
<feature type="compositionally biased region" description="Basic residues" evidence="8">
    <location>
        <begin position="1"/>
        <end position="12"/>
    </location>
</feature>
<keyword evidence="5" id="KW-0547">Nucleotide-binding</keyword>
<feature type="compositionally biased region" description="Basic and acidic residues" evidence="8">
    <location>
        <begin position="75"/>
        <end position="84"/>
    </location>
</feature>
<dbReference type="InterPro" id="IPR047854">
    <property type="entry name" value="RFC_lid"/>
</dbReference>
<organism evidence="10 11">
    <name type="scientific">Phycomyces blakesleeanus</name>
    <dbReference type="NCBI Taxonomy" id="4837"/>
    <lineage>
        <taxon>Eukaryota</taxon>
        <taxon>Fungi</taxon>
        <taxon>Fungi incertae sedis</taxon>
        <taxon>Mucoromycota</taxon>
        <taxon>Mucoromycotina</taxon>
        <taxon>Mucoromycetes</taxon>
        <taxon>Mucorales</taxon>
        <taxon>Phycomycetaceae</taxon>
        <taxon>Phycomyces</taxon>
    </lineage>
</organism>
<evidence type="ECO:0000256" key="7">
    <source>
        <dbReference type="ARBA" id="ARBA00023242"/>
    </source>
</evidence>
<evidence type="ECO:0000256" key="1">
    <source>
        <dbReference type="ARBA" id="ARBA00004123"/>
    </source>
</evidence>
<dbReference type="Pfam" id="PF00533">
    <property type="entry name" value="BRCT"/>
    <property type="match status" value="1"/>
</dbReference>
<dbReference type="SMART" id="SM00382">
    <property type="entry name" value="AAA"/>
    <property type="match status" value="1"/>
</dbReference>
<feature type="region of interest" description="Disordered" evidence="8">
    <location>
        <begin position="1"/>
        <end position="96"/>
    </location>
</feature>
<evidence type="ECO:0000256" key="2">
    <source>
        <dbReference type="ARBA" id="ARBA00006116"/>
    </source>
</evidence>
<feature type="compositionally biased region" description="Polar residues" evidence="8">
    <location>
        <begin position="197"/>
        <end position="208"/>
    </location>
</feature>
<evidence type="ECO:0000256" key="4">
    <source>
        <dbReference type="ARBA" id="ARBA00022705"/>
    </source>
</evidence>
<dbReference type="Gene3D" id="3.40.50.10190">
    <property type="entry name" value="BRCT domain"/>
    <property type="match status" value="1"/>
</dbReference>
<comment type="subcellular location">
    <subcellularLocation>
        <location evidence="1">Nucleus</location>
    </subcellularLocation>
</comment>
<feature type="region of interest" description="Disordered" evidence="8">
    <location>
        <begin position="694"/>
        <end position="734"/>
    </location>
</feature>
<keyword evidence="6" id="KW-0067">ATP-binding</keyword>
<dbReference type="Pfam" id="PF00004">
    <property type="entry name" value="AAA"/>
    <property type="match status" value="1"/>
</dbReference>
<dbReference type="Pfam" id="PF25361">
    <property type="entry name" value="AAA_lid_RFC1"/>
    <property type="match status" value="1"/>
</dbReference>
<dbReference type="Gene3D" id="1.10.8.60">
    <property type="match status" value="1"/>
</dbReference>
<evidence type="ECO:0000256" key="3">
    <source>
        <dbReference type="ARBA" id="ARBA00020401"/>
    </source>
</evidence>
<dbReference type="SUPFAM" id="SSF48019">
    <property type="entry name" value="post-AAA+ oligomerization domain-like"/>
    <property type="match status" value="1"/>
</dbReference>
<evidence type="ECO:0000256" key="6">
    <source>
        <dbReference type="ARBA" id="ARBA00022840"/>
    </source>
</evidence>
<feature type="region of interest" description="Disordered" evidence="8">
    <location>
        <begin position="192"/>
        <end position="217"/>
    </location>
</feature>
<keyword evidence="7" id="KW-0539">Nucleus</keyword>
<proteinExistence type="inferred from homology"/>
<evidence type="ECO:0000256" key="8">
    <source>
        <dbReference type="SAM" id="MobiDB-lite"/>
    </source>
</evidence>